<protein>
    <submittedName>
        <fullName evidence="1">Transposase</fullName>
    </submittedName>
</protein>
<dbReference type="Proteomes" id="UP000018209">
    <property type="component" value="Unassembled WGS sequence"/>
</dbReference>
<evidence type="ECO:0000313" key="1">
    <source>
        <dbReference type="EMBL" id="GAD28339.1"/>
    </source>
</evidence>
<organism evidence="1 2">
    <name type="scientific">Gluconobacter thailandicus NBRC 3257</name>
    <dbReference type="NCBI Taxonomy" id="1381097"/>
    <lineage>
        <taxon>Bacteria</taxon>
        <taxon>Pseudomonadati</taxon>
        <taxon>Pseudomonadota</taxon>
        <taxon>Alphaproteobacteria</taxon>
        <taxon>Acetobacterales</taxon>
        <taxon>Acetobacteraceae</taxon>
        <taxon>Gluconobacter</taxon>
    </lineage>
</organism>
<gene>
    <name evidence="1" type="ORF">NBRC3257_3338</name>
</gene>
<keyword evidence="2" id="KW-1185">Reference proteome</keyword>
<evidence type="ECO:0000313" key="2">
    <source>
        <dbReference type="Proteomes" id="UP000018209"/>
    </source>
</evidence>
<accession>A0ABQ0J1L9</accession>
<reference evidence="1 2" key="1">
    <citation type="submission" date="2013-08" db="EMBL/GenBank/DDBJ databases">
        <title>Gluconobacter thailandicus NBRC 3257 whole genome sequence.</title>
        <authorList>
            <person name="Matsutani M."/>
            <person name="Yakushi T."/>
            <person name="Matsushita K."/>
        </authorList>
    </citation>
    <scope>NUCLEOTIDE SEQUENCE [LARGE SCALE GENOMIC DNA]</scope>
    <source>
        <strain evidence="1 2">NBRC 3257</strain>
    </source>
</reference>
<name>A0ABQ0J1L9_GLUTH</name>
<dbReference type="EMBL" id="BASM01000088">
    <property type="protein sequence ID" value="GAD28339.1"/>
    <property type="molecule type" value="Genomic_DNA"/>
</dbReference>
<comment type="caution">
    <text evidence="1">The sequence shown here is derived from an EMBL/GenBank/DDBJ whole genome shotgun (WGS) entry which is preliminary data.</text>
</comment>
<sequence length="44" mass="4879">MVENIDLDAFIADRAYDADKLIDKLTKRGITSGIPPKSSRTTQL</sequence>
<proteinExistence type="predicted"/>